<dbReference type="SMART" id="SM01371">
    <property type="entry name" value="TFIIA"/>
    <property type="match status" value="1"/>
</dbReference>
<name>A0A1Y2AS59_9FUNG</name>
<evidence type="ECO:0000256" key="2">
    <source>
        <dbReference type="ARBA" id="ARBA00010059"/>
    </source>
</evidence>
<feature type="compositionally biased region" description="Acidic residues" evidence="5">
    <location>
        <begin position="165"/>
        <end position="199"/>
    </location>
</feature>
<sequence length="246" mass="28521">MSNTIVTTVYKWIIENVVENVKKDFSSMGVEESILQEFQRNWELKVINSKVANFQKFLSNEDYYTQPQTSTYDQYNQAPAAPDLINQNNFPFSQFTESYSVPPNYNVQTKIEPMNNQINSQSSNIPQTDGANDELTTDEIDKIIEKKILENNKEKEKGKGISQVDGEDEDDEDDLNYDDDNNINSDLDDDDDDNDDEENETEHLILCQYEKVTRIKNKWKCSLKDGIINVNGKDYLFQKATGDFEW</sequence>
<organism evidence="6 7">
    <name type="scientific">Neocallimastix californiae</name>
    <dbReference type="NCBI Taxonomy" id="1754190"/>
    <lineage>
        <taxon>Eukaryota</taxon>
        <taxon>Fungi</taxon>
        <taxon>Fungi incertae sedis</taxon>
        <taxon>Chytridiomycota</taxon>
        <taxon>Chytridiomycota incertae sedis</taxon>
        <taxon>Neocallimastigomycetes</taxon>
        <taxon>Neocallimastigales</taxon>
        <taxon>Neocallimastigaceae</taxon>
        <taxon>Neocallimastix</taxon>
    </lineage>
</organism>
<evidence type="ECO:0008006" key="8">
    <source>
        <dbReference type="Google" id="ProtNLM"/>
    </source>
</evidence>
<keyword evidence="4" id="KW-0539">Nucleus</keyword>
<dbReference type="AlphaFoldDB" id="A0A1Y2AS59"/>
<dbReference type="Pfam" id="PF03153">
    <property type="entry name" value="TFIIA"/>
    <property type="match status" value="1"/>
</dbReference>
<dbReference type="Gene3D" id="2.30.18.10">
    <property type="entry name" value="Transcription factor IIA (TFIIA), beta-barrel domain"/>
    <property type="match status" value="1"/>
</dbReference>
<dbReference type="OrthoDB" id="6275927at2759"/>
<dbReference type="PANTHER" id="PTHR12694:SF8">
    <property type="entry name" value="TRANSCRIPTION INITIATION FACTOR IIA SUBUNIT 1"/>
    <property type="match status" value="1"/>
</dbReference>
<evidence type="ECO:0000313" key="7">
    <source>
        <dbReference type="Proteomes" id="UP000193920"/>
    </source>
</evidence>
<dbReference type="Gene3D" id="1.10.287.100">
    <property type="match status" value="1"/>
</dbReference>
<reference evidence="6 7" key="1">
    <citation type="submission" date="2016-08" db="EMBL/GenBank/DDBJ databases">
        <title>A Parts List for Fungal Cellulosomes Revealed by Comparative Genomics.</title>
        <authorList>
            <consortium name="DOE Joint Genome Institute"/>
            <person name="Haitjema C.H."/>
            <person name="Gilmore S.P."/>
            <person name="Henske J.K."/>
            <person name="Solomon K.V."/>
            <person name="De Groot R."/>
            <person name="Kuo A."/>
            <person name="Mondo S.J."/>
            <person name="Salamov A.A."/>
            <person name="Labutti K."/>
            <person name="Zhao Z."/>
            <person name="Chiniquy J."/>
            <person name="Barry K."/>
            <person name="Brewer H.M."/>
            <person name="Purvine S.O."/>
            <person name="Wright A.T."/>
            <person name="Boxma B."/>
            <person name="Van Alen T."/>
            <person name="Hackstein J.H."/>
            <person name="Baker S.E."/>
            <person name="Grigoriev I.V."/>
            <person name="O'Malley M.A."/>
        </authorList>
    </citation>
    <scope>NUCLEOTIDE SEQUENCE [LARGE SCALE GENOMIC DNA]</scope>
    <source>
        <strain evidence="6 7">G1</strain>
    </source>
</reference>
<evidence type="ECO:0000256" key="4">
    <source>
        <dbReference type="ARBA" id="ARBA00023242"/>
    </source>
</evidence>
<evidence type="ECO:0000256" key="5">
    <source>
        <dbReference type="SAM" id="MobiDB-lite"/>
    </source>
</evidence>
<dbReference type="STRING" id="1754190.A0A1Y2AS59"/>
<evidence type="ECO:0000256" key="1">
    <source>
        <dbReference type="ARBA" id="ARBA00004123"/>
    </source>
</evidence>
<evidence type="ECO:0000313" key="6">
    <source>
        <dbReference type="EMBL" id="ORY25304.1"/>
    </source>
</evidence>
<dbReference type="InterPro" id="IPR009088">
    <property type="entry name" value="TFIIA_b-brl"/>
</dbReference>
<dbReference type="SUPFAM" id="SSF47396">
    <property type="entry name" value="Transcription factor IIA (TFIIA), alpha-helical domain"/>
    <property type="match status" value="1"/>
</dbReference>
<dbReference type="Proteomes" id="UP000193920">
    <property type="component" value="Unassembled WGS sequence"/>
</dbReference>
<dbReference type="PANTHER" id="PTHR12694">
    <property type="entry name" value="TRANSCRIPTION INITIATION FACTOR IIA SUBUNIT 1"/>
    <property type="match status" value="1"/>
</dbReference>
<evidence type="ECO:0000256" key="3">
    <source>
        <dbReference type="ARBA" id="ARBA00023163"/>
    </source>
</evidence>
<feature type="region of interest" description="Disordered" evidence="5">
    <location>
        <begin position="155"/>
        <end position="199"/>
    </location>
</feature>
<dbReference type="EMBL" id="MCOG01000213">
    <property type="protein sequence ID" value="ORY25304.1"/>
    <property type="molecule type" value="Genomic_DNA"/>
</dbReference>
<gene>
    <name evidence="6" type="ORF">LY90DRAFT_110578</name>
</gene>
<dbReference type="GO" id="GO:0006367">
    <property type="term" value="P:transcription initiation at RNA polymerase II promoter"/>
    <property type="evidence" value="ECO:0007669"/>
    <property type="project" value="InterPro"/>
</dbReference>
<keyword evidence="7" id="KW-1185">Reference proteome</keyword>
<protein>
    <recommendedName>
        <fullName evidence="8">Transcription factor IIA, alpha/beta subunit</fullName>
    </recommendedName>
</protein>
<dbReference type="FunFam" id="2.30.18.10:FF:000008">
    <property type="entry name" value="Transcription factor TFIIA complex large subunit"/>
    <property type="match status" value="1"/>
</dbReference>
<dbReference type="GO" id="GO:0005672">
    <property type="term" value="C:transcription factor TFIIA complex"/>
    <property type="evidence" value="ECO:0007669"/>
    <property type="project" value="InterPro"/>
</dbReference>
<dbReference type="InterPro" id="IPR004855">
    <property type="entry name" value="TFIIA_asu/bsu"/>
</dbReference>
<accession>A0A1Y2AS59</accession>
<comment type="similarity">
    <text evidence="2">Belongs to the TFIIA subunit 1 family.</text>
</comment>
<proteinExistence type="inferred from homology"/>
<dbReference type="SUPFAM" id="SSF50784">
    <property type="entry name" value="Transcription factor IIA (TFIIA), beta-barrel domain"/>
    <property type="match status" value="1"/>
</dbReference>
<keyword evidence="3" id="KW-0804">Transcription</keyword>
<comment type="caution">
    <text evidence="6">The sequence shown here is derived from an EMBL/GenBank/DDBJ whole genome shotgun (WGS) entry which is preliminary data.</text>
</comment>
<dbReference type="CDD" id="cd07976">
    <property type="entry name" value="TFIIA_alpha_beta_like"/>
    <property type="match status" value="1"/>
</dbReference>
<comment type="subcellular location">
    <subcellularLocation>
        <location evidence="1">Nucleus</location>
    </subcellularLocation>
</comment>